<dbReference type="AlphaFoldDB" id="A0A1M7AW40"/>
<keyword evidence="2" id="KW-1185">Reference proteome</keyword>
<evidence type="ECO:0000313" key="1">
    <source>
        <dbReference type="EMBL" id="SHL46953.1"/>
    </source>
</evidence>
<dbReference type="EMBL" id="FRBW01000001">
    <property type="protein sequence ID" value="SHL46953.1"/>
    <property type="molecule type" value="Genomic_DNA"/>
</dbReference>
<protein>
    <submittedName>
        <fullName evidence="1">Uncharacterized protein</fullName>
    </submittedName>
</protein>
<organism evidence="1 2">
    <name type="scientific">Roseibium suaedae</name>
    <dbReference type="NCBI Taxonomy" id="735517"/>
    <lineage>
        <taxon>Bacteria</taxon>
        <taxon>Pseudomonadati</taxon>
        <taxon>Pseudomonadota</taxon>
        <taxon>Alphaproteobacteria</taxon>
        <taxon>Hyphomicrobiales</taxon>
        <taxon>Stappiaceae</taxon>
        <taxon>Roseibium</taxon>
    </lineage>
</organism>
<name>A0A1M7AW40_9HYPH</name>
<dbReference type="Proteomes" id="UP000186002">
    <property type="component" value="Unassembled WGS sequence"/>
</dbReference>
<proteinExistence type="predicted"/>
<sequence length="119" mass="12726">MSSDPKPFVSALAETSAEQSLPCNMTFSYSKLPEGNYVVSLFGFTAGPPATINSPQLIVSSYNPAAMFNGWSIGGQYGAYAMAYLGEEKGVPTLFFQGWITSIESGAAFQYVSYSFALT</sequence>
<evidence type="ECO:0000313" key="2">
    <source>
        <dbReference type="Proteomes" id="UP000186002"/>
    </source>
</evidence>
<reference evidence="1 2" key="1">
    <citation type="submission" date="2016-11" db="EMBL/GenBank/DDBJ databases">
        <authorList>
            <person name="Jaros S."/>
            <person name="Januszkiewicz K."/>
            <person name="Wedrychowicz H."/>
        </authorList>
    </citation>
    <scope>NUCLEOTIDE SEQUENCE [LARGE SCALE GENOMIC DNA]</scope>
    <source>
        <strain evidence="1 2">DSM 22153</strain>
    </source>
</reference>
<dbReference type="RefSeq" id="WP_073008756.1">
    <property type="nucleotide sequence ID" value="NZ_FRBW01000001.1"/>
</dbReference>
<accession>A0A1M7AW40</accession>
<gene>
    <name evidence="1" type="ORF">SAMN05444272_0658</name>
</gene>
<dbReference type="OrthoDB" id="9841055at2"/>